<feature type="transmembrane region" description="Helical" evidence="1">
    <location>
        <begin position="79"/>
        <end position="95"/>
    </location>
</feature>
<organism evidence="2 3">
    <name type="scientific">Candidatus Iainarchaeum sp</name>
    <dbReference type="NCBI Taxonomy" id="3101447"/>
    <lineage>
        <taxon>Archaea</taxon>
        <taxon>Candidatus Iainarchaeota</taxon>
        <taxon>Candidatus Iainarchaeia</taxon>
        <taxon>Candidatus Iainarchaeales</taxon>
        <taxon>Candidatus Iainarchaeaceae</taxon>
        <taxon>Candidatus Iainarchaeum</taxon>
    </lineage>
</organism>
<proteinExistence type="predicted"/>
<comment type="caution">
    <text evidence="2">The sequence shown here is derived from an EMBL/GenBank/DDBJ whole genome shotgun (WGS) entry which is preliminary data.</text>
</comment>
<dbReference type="InterPro" id="IPR011701">
    <property type="entry name" value="MFS"/>
</dbReference>
<feature type="transmembrane region" description="Helical" evidence="1">
    <location>
        <begin position="142"/>
        <end position="165"/>
    </location>
</feature>
<accession>A0A497JGT4</accession>
<feature type="transmembrane region" description="Helical" evidence="1">
    <location>
        <begin position="277"/>
        <end position="299"/>
    </location>
</feature>
<feature type="transmembrane region" description="Helical" evidence="1">
    <location>
        <begin position="242"/>
        <end position="265"/>
    </location>
</feature>
<feature type="transmembrane region" description="Helical" evidence="1">
    <location>
        <begin position="18"/>
        <end position="40"/>
    </location>
</feature>
<dbReference type="EMBL" id="QMWO01000037">
    <property type="protein sequence ID" value="RLG69896.1"/>
    <property type="molecule type" value="Genomic_DNA"/>
</dbReference>
<feature type="transmembrane region" description="Helical" evidence="1">
    <location>
        <begin position="52"/>
        <end position="72"/>
    </location>
</feature>
<dbReference type="PANTHER" id="PTHR23526">
    <property type="entry name" value="INTEGRAL MEMBRANE TRANSPORT PROTEIN-RELATED"/>
    <property type="match status" value="1"/>
</dbReference>
<reference evidence="2 3" key="1">
    <citation type="submission" date="2018-06" db="EMBL/GenBank/DDBJ databases">
        <title>Extensive metabolic versatility and redundancy in microbially diverse, dynamic hydrothermal sediments.</title>
        <authorList>
            <person name="Dombrowski N."/>
            <person name="Teske A."/>
            <person name="Baker B.J."/>
        </authorList>
    </citation>
    <scope>NUCLEOTIDE SEQUENCE [LARGE SCALE GENOMIC DNA]</scope>
    <source>
        <strain evidence="2">B9_G13</strain>
    </source>
</reference>
<dbReference type="InterPro" id="IPR036259">
    <property type="entry name" value="MFS_trans_sf"/>
</dbReference>
<dbReference type="SUPFAM" id="SSF103473">
    <property type="entry name" value="MFS general substrate transporter"/>
    <property type="match status" value="1"/>
</dbReference>
<gene>
    <name evidence="2" type="ORF">DRO07_01435</name>
</gene>
<dbReference type="AlphaFoldDB" id="A0A497JGT4"/>
<keyword evidence="1" id="KW-1133">Transmembrane helix</keyword>
<feature type="transmembrane region" description="Helical" evidence="1">
    <location>
        <begin position="101"/>
        <end position="121"/>
    </location>
</feature>
<feature type="transmembrane region" description="Helical" evidence="1">
    <location>
        <begin position="212"/>
        <end position="236"/>
    </location>
</feature>
<name>A0A497JGT4_9ARCH</name>
<feature type="transmembrane region" description="Helical" evidence="1">
    <location>
        <begin position="345"/>
        <end position="371"/>
    </location>
</feature>
<feature type="transmembrane region" description="Helical" evidence="1">
    <location>
        <begin position="171"/>
        <end position="191"/>
    </location>
</feature>
<dbReference type="Gene3D" id="1.20.1250.20">
    <property type="entry name" value="MFS general substrate transporter like domains"/>
    <property type="match status" value="1"/>
</dbReference>
<keyword evidence="1" id="KW-0472">Membrane</keyword>
<keyword evidence="1" id="KW-0812">Transmembrane</keyword>
<dbReference type="InterPro" id="IPR052528">
    <property type="entry name" value="Sugar_transport-like"/>
</dbReference>
<dbReference type="Pfam" id="PF07690">
    <property type="entry name" value="MFS_1"/>
    <property type="match status" value="1"/>
</dbReference>
<protein>
    <recommendedName>
        <fullName evidence="4">MFS transporter</fullName>
    </recommendedName>
</protein>
<dbReference type="GO" id="GO:0022857">
    <property type="term" value="F:transmembrane transporter activity"/>
    <property type="evidence" value="ECO:0007669"/>
    <property type="project" value="InterPro"/>
</dbReference>
<dbReference type="PANTHER" id="PTHR23526:SF2">
    <property type="entry name" value="MAJOR FACILITATOR SUPERFAMILY (MFS) PROFILE DOMAIN-CONTAINING PROTEIN"/>
    <property type="match status" value="1"/>
</dbReference>
<evidence type="ECO:0000313" key="3">
    <source>
        <dbReference type="Proteomes" id="UP000277633"/>
    </source>
</evidence>
<evidence type="ECO:0000256" key="1">
    <source>
        <dbReference type="SAM" id="Phobius"/>
    </source>
</evidence>
<sequence length="372" mass="42370">MHSLHFLHFLRNRELDEIYVSVAIRSFALSMISIFIPIYFLSLNYSLKEVFLFYAVVYGVHALVTLPAGFLVSKFGFKHCILFSLPFLIAFYAMLYTLDSFGWPILLLAFLFGINSALFWVGFHTDFARFSDKKYRGEELGLVNIFSSLAGVAGPLVGGLIIAFIGFHFLFALVLMLIFFSAIPLFFSKDIHEPFNFSLRQIFTDHRIEDCLAFFGHGIEVDAYAVLWPTFVFLFILNDFPLLGFVAALSLFFSLISTIVIARLSDIKRKAMLRIGALFNALIWALRTAISTGLQVFIIDSFYGISKIMKQVSFNALSYDKATRENILEFILFRELLIPIGRASLFISMIFLSDFKIGFIFASVASLFYLLF</sequence>
<evidence type="ECO:0008006" key="4">
    <source>
        <dbReference type="Google" id="ProtNLM"/>
    </source>
</evidence>
<evidence type="ECO:0000313" key="2">
    <source>
        <dbReference type="EMBL" id="RLG69896.1"/>
    </source>
</evidence>
<dbReference type="Proteomes" id="UP000277633">
    <property type="component" value="Unassembled WGS sequence"/>
</dbReference>